<evidence type="ECO:0000256" key="4">
    <source>
        <dbReference type="SAM" id="Phobius"/>
    </source>
</evidence>
<name>A0A7S9KLW5_EPIFF</name>
<dbReference type="InterPro" id="IPR011043">
    <property type="entry name" value="Gal_Oxase/kelch_b-propeller"/>
</dbReference>
<evidence type="ECO:0000256" key="2">
    <source>
        <dbReference type="ARBA" id="ARBA00022737"/>
    </source>
</evidence>
<evidence type="ECO:0000256" key="3">
    <source>
        <dbReference type="SAM" id="MobiDB-lite"/>
    </source>
</evidence>
<evidence type="ECO:0000256" key="5">
    <source>
        <dbReference type="SAM" id="SignalP"/>
    </source>
</evidence>
<protein>
    <recommendedName>
        <fullName evidence="8">Galactose oxidase/kelch, beta-propeller</fullName>
    </recommendedName>
</protein>
<organism evidence="6 7">
    <name type="scientific">Epichloe festucae (strain Fl1)</name>
    <dbReference type="NCBI Taxonomy" id="877507"/>
    <lineage>
        <taxon>Eukaryota</taxon>
        <taxon>Fungi</taxon>
        <taxon>Dikarya</taxon>
        <taxon>Ascomycota</taxon>
        <taxon>Pezizomycotina</taxon>
        <taxon>Sordariomycetes</taxon>
        <taxon>Hypocreomycetidae</taxon>
        <taxon>Hypocreales</taxon>
        <taxon>Clavicipitaceae</taxon>
        <taxon>Epichloe</taxon>
    </lineage>
</organism>
<gene>
    <name evidence="6" type="ORF">C2857_006757</name>
</gene>
<feature type="compositionally biased region" description="Basic and acidic residues" evidence="3">
    <location>
        <begin position="767"/>
        <end position="780"/>
    </location>
</feature>
<dbReference type="InterPro" id="IPR015915">
    <property type="entry name" value="Kelch-typ_b-propeller"/>
</dbReference>
<keyword evidence="1" id="KW-0880">Kelch repeat</keyword>
<keyword evidence="4" id="KW-1133">Transmembrane helix</keyword>
<evidence type="ECO:0000313" key="7">
    <source>
        <dbReference type="Proteomes" id="UP000594364"/>
    </source>
</evidence>
<dbReference type="PANTHER" id="PTHR46228:SF2">
    <property type="entry name" value="KELCH REPEAT PROTEIN (AFU_ORTHOLOGUE AFUA_4G14350)"/>
    <property type="match status" value="1"/>
</dbReference>
<dbReference type="EMBL" id="CP031385">
    <property type="protein sequence ID" value="QPG94700.1"/>
    <property type="molecule type" value="Genomic_DNA"/>
</dbReference>
<feature type="chain" id="PRO_5034091510" description="Galactose oxidase/kelch, beta-propeller" evidence="5">
    <location>
        <begin position="22"/>
        <end position="780"/>
    </location>
</feature>
<dbReference type="AlphaFoldDB" id="A0A7S9KLW5"/>
<dbReference type="SUPFAM" id="SSF50965">
    <property type="entry name" value="Galactose oxidase, central domain"/>
    <property type="match status" value="1"/>
</dbReference>
<evidence type="ECO:0000313" key="6">
    <source>
        <dbReference type="EMBL" id="QPG94700.1"/>
    </source>
</evidence>
<feature type="region of interest" description="Disordered" evidence="3">
    <location>
        <begin position="760"/>
        <end position="780"/>
    </location>
</feature>
<dbReference type="Proteomes" id="UP000594364">
    <property type="component" value="Chromosome 1"/>
</dbReference>
<dbReference type="OrthoDB" id="10251809at2759"/>
<feature type="transmembrane region" description="Helical" evidence="4">
    <location>
        <begin position="527"/>
        <end position="548"/>
    </location>
</feature>
<reference evidence="6 7" key="1">
    <citation type="journal article" date="2018" name="PLoS Genet.">
        <title>Repeat elements organise 3D genome structure and mediate transcription in the filamentous fungus Epichloe festucae.</title>
        <authorList>
            <person name="Winter D.J."/>
            <person name="Ganley A.R.D."/>
            <person name="Young C.A."/>
            <person name="Liachko I."/>
            <person name="Schardl C.L."/>
            <person name="Dupont P.Y."/>
            <person name="Berry D."/>
            <person name="Ram A."/>
            <person name="Scott B."/>
            <person name="Cox M.P."/>
        </authorList>
    </citation>
    <scope>NUCLEOTIDE SEQUENCE [LARGE SCALE GENOMIC DNA]</scope>
    <source>
        <strain evidence="6 7">Fl1</strain>
    </source>
</reference>
<sequence>MRLSSQLVLATCLSKLATVEGQFNNWQDSQVNTSICLWYQPRAALVRDTVYLDGGSIWWSPGLANGQFGKPVNNGNFQGYILSYNLSESFSTGTNVTGIMLNDMMSKARGGIGNGMSPEPNYYDGGMLANNAEFFLYGGAVFRHDLLYNLPSADAVLGYRRYAYGPEKPLWQKGFSSGHLNGGVTGYVAYGAAVSAPSENKAWYFSGLTSPTRGPITQHNGVNDSTRAEKISNTLIRLDMKTQLEQKWSNMTLPEKIKGRSNSEVVWVPVGKQGILVVLGGVVYPEWAADGHKSENETPGKPESQEFMRVIDIYDVASEEWYQQPTQGGPGTKARGCAVVAPASDFSSFNIYYYGGFDGIHPKNEFSDEVWVLSLPSFTWTLINKGRPIHARSGHKCFMPYPDQMMVFGGYTSLNGTSLTCLDQGPIVLFNLTSGQWMESYSPSQYADYGVHGSIAKIVGGDASGGATVTSPLSSGWSTSALKDIFATPYDKKRITHYWPYTNSLPASPTPSADNSESENSPTLQTLLPAIILPVIFVLGLAIAWWCLCVRRKRRTPYSAAGSTAVDSSSRNVLMWPRGPRGSKQLTLTDSHATTNTGLFNSGETTRTFGPEASNNVPVVHHEMADTQISELCGTSSVAELHGTGFMPVSPATRHAGLFGSEASFSSNRSQQGRWAADNVSLGSYRTYSPSKDRHWADSPMAEPLANMYTTVHRTSAGGLAGIQEFEQAVHEEADMNSPVSPLIASERLYGEVMSPSSMVSSLQRTTSEEDKLGRFNDFR</sequence>
<keyword evidence="4" id="KW-0812">Transmembrane</keyword>
<accession>A0A7S9KLW5</accession>
<feature type="signal peptide" evidence="5">
    <location>
        <begin position="1"/>
        <end position="21"/>
    </location>
</feature>
<keyword evidence="5" id="KW-0732">Signal</keyword>
<keyword evidence="7" id="KW-1185">Reference proteome</keyword>
<evidence type="ECO:0000256" key="1">
    <source>
        <dbReference type="ARBA" id="ARBA00022441"/>
    </source>
</evidence>
<evidence type="ECO:0008006" key="8">
    <source>
        <dbReference type="Google" id="ProtNLM"/>
    </source>
</evidence>
<keyword evidence="2" id="KW-0677">Repeat</keyword>
<dbReference type="PANTHER" id="PTHR46228">
    <property type="entry name" value="KELCH DOMAIN-CONTAINING PROTEIN"/>
    <property type="match status" value="1"/>
</dbReference>
<keyword evidence="4" id="KW-0472">Membrane</keyword>
<proteinExistence type="predicted"/>
<dbReference type="Gene3D" id="2.120.10.80">
    <property type="entry name" value="Kelch-type beta propeller"/>
    <property type="match status" value="1"/>
</dbReference>